<accession>A0A1M2VR90</accession>
<proteinExistence type="predicted"/>
<organism evidence="2 3">
    <name type="scientific">Trametes pubescens</name>
    <name type="common">White-rot fungus</name>
    <dbReference type="NCBI Taxonomy" id="154538"/>
    <lineage>
        <taxon>Eukaryota</taxon>
        <taxon>Fungi</taxon>
        <taxon>Dikarya</taxon>
        <taxon>Basidiomycota</taxon>
        <taxon>Agaricomycotina</taxon>
        <taxon>Agaricomycetes</taxon>
        <taxon>Polyporales</taxon>
        <taxon>Polyporaceae</taxon>
        <taxon>Trametes</taxon>
    </lineage>
</organism>
<feature type="compositionally biased region" description="Basic and acidic residues" evidence="1">
    <location>
        <begin position="42"/>
        <end position="53"/>
    </location>
</feature>
<dbReference type="EMBL" id="MNAD01000820">
    <property type="protein sequence ID" value="OJT10107.1"/>
    <property type="molecule type" value="Genomic_DNA"/>
</dbReference>
<feature type="region of interest" description="Disordered" evidence="1">
    <location>
        <begin position="29"/>
        <end position="53"/>
    </location>
</feature>
<name>A0A1M2VR90_TRAPU</name>
<keyword evidence="3" id="KW-1185">Reference proteome</keyword>
<gene>
    <name evidence="2" type="ORF">TRAPUB_13463</name>
</gene>
<evidence type="ECO:0000313" key="3">
    <source>
        <dbReference type="Proteomes" id="UP000184267"/>
    </source>
</evidence>
<evidence type="ECO:0000256" key="1">
    <source>
        <dbReference type="SAM" id="MobiDB-lite"/>
    </source>
</evidence>
<comment type="caution">
    <text evidence="2">The sequence shown here is derived from an EMBL/GenBank/DDBJ whole genome shotgun (WGS) entry which is preliminary data.</text>
</comment>
<dbReference type="Proteomes" id="UP000184267">
    <property type="component" value="Unassembled WGS sequence"/>
</dbReference>
<sequence length="105" mass="12372">MRAEFPAQKFQRSGVRKVVRRAQMGVYRPDPPARMIDGCPSLERERGRHGHEGVRVHHDRWVPRRRNARRLLRRDFEKRRVEGVLLRGQVNEGSARHAFSKRAIA</sequence>
<reference evidence="2 3" key="1">
    <citation type="submission" date="2016-10" db="EMBL/GenBank/DDBJ databases">
        <title>Genome sequence of the basidiomycete white-rot fungus Trametes pubescens.</title>
        <authorList>
            <person name="Makela M.R."/>
            <person name="Granchi Z."/>
            <person name="Peng M."/>
            <person name="De Vries R.P."/>
            <person name="Grigoriev I."/>
            <person name="Riley R."/>
            <person name="Hilden K."/>
        </authorList>
    </citation>
    <scope>NUCLEOTIDE SEQUENCE [LARGE SCALE GENOMIC DNA]</scope>
    <source>
        <strain evidence="2 3">FBCC735</strain>
    </source>
</reference>
<protein>
    <submittedName>
        <fullName evidence="2">Uncharacterized protein</fullName>
    </submittedName>
</protein>
<evidence type="ECO:0000313" key="2">
    <source>
        <dbReference type="EMBL" id="OJT10107.1"/>
    </source>
</evidence>
<dbReference type="AlphaFoldDB" id="A0A1M2VR90"/>